<feature type="region of interest" description="Disordered" evidence="1">
    <location>
        <begin position="98"/>
        <end position="140"/>
    </location>
</feature>
<evidence type="ECO:0000256" key="2">
    <source>
        <dbReference type="SAM" id="Phobius"/>
    </source>
</evidence>
<keyword evidence="2" id="KW-0472">Membrane</keyword>
<dbReference type="OrthoDB" id="2563149at2759"/>
<dbReference type="Proteomes" id="UP000092666">
    <property type="component" value="Unassembled WGS sequence"/>
</dbReference>
<dbReference type="EMBL" id="KV700135">
    <property type="protein sequence ID" value="OCF31362.1"/>
    <property type="molecule type" value="Genomic_DNA"/>
</dbReference>
<reference evidence="4" key="2">
    <citation type="submission" date="2013-12" db="EMBL/GenBank/DDBJ databases">
        <title>Evolution of pathogenesis and genome organization in the Tremellales.</title>
        <authorList>
            <person name="Cuomo C."/>
            <person name="Litvintseva A."/>
            <person name="Heitman J."/>
            <person name="Chen Y."/>
            <person name="Sun S."/>
            <person name="Springer D."/>
            <person name="Dromer F."/>
            <person name="Young S."/>
            <person name="Zeng Q."/>
            <person name="Chapman S."/>
            <person name="Gujja S."/>
            <person name="Saif S."/>
            <person name="Birren B."/>
        </authorList>
    </citation>
    <scope>NUCLEOTIDE SEQUENCE [LARGE SCALE GENOMIC DNA]</scope>
    <source>
        <strain evidence="4">BCC8398</strain>
    </source>
</reference>
<feature type="compositionally biased region" description="Low complexity" evidence="1">
    <location>
        <begin position="102"/>
        <end position="124"/>
    </location>
</feature>
<sequence>MPHVLHRRACTYHDGDSSGKLYDSSGKVCETLSSQDKLFLAVALSLCGVVLLVLAGIYIRRFLKTRSRERANQLSAEPAMSSMRTPLVYHASASASLSRQGSHLPSSPLESSSSSFHQQAESPVSSPPSPGSPYSPNSETFHFPILSADGHLLPPPPASSRRSVEEHTLYDPYARPLPPAPSVAKPTLYAPVPKSTEKWSYHGGSEESDSYPIGLYSGAEIPYDGSIEYLREEEYGADGLSRIMASPTFSFVQQSFGNHEPQRVSYHRTPSTEGDEFLVYEYRSEEGYRRF</sequence>
<evidence type="ECO:0000256" key="1">
    <source>
        <dbReference type="SAM" id="MobiDB-lite"/>
    </source>
</evidence>
<proteinExistence type="predicted"/>
<dbReference type="AlphaFoldDB" id="A0A1B9GJU0"/>
<gene>
    <name evidence="3" type="ORF">I316_06967</name>
</gene>
<protein>
    <submittedName>
        <fullName evidence="3">Uncharacterized protein</fullName>
    </submittedName>
</protein>
<organism evidence="3 4">
    <name type="scientific">Kwoniella heveanensis BCC8398</name>
    <dbReference type="NCBI Taxonomy" id="1296120"/>
    <lineage>
        <taxon>Eukaryota</taxon>
        <taxon>Fungi</taxon>
        <taxon>Dikarya</taxon>
        <taxon>Basidiomycota</taxon>
        <taxon>Agaricomycotina</taxon>
        <taxon>Tremellomycetes</taxon>
        <taxon>Tremellales</taxon>
        <taxon>Cryptococcaceae</taxon>
        <taxon>Kwoniella</taxon>
    </lineage>
</organism>
<name>A0A1B9GJU0_9TREE</name>
<feature type="transmembrane region" description="Helical" evidence="2">
    <location>
        <begin position="38"/>
        <end position="59"/>
    </location>
</feature>
<keyword evidence="2" id="KW-0812">Transmembrane</keyword>
<reference evidence="3 4" key="1">
    <citation type="submission" date="2013-07" db="EMBL/GenBank/DDBJ databases">
        <title>The Genome Sequence of Cryptococcus heveanensis BCC8398.</title>
        <authorList>
            <consortium name="The Broad Institute Genome Sequencing Platform"/>
            <person name="Cuomo C."/>
            <person name="Litvintseva A."/>
            <person name="Chen Y."/>
            <person name="Heitman J."/>
            <person name="Sun S."/>
            <person name="Springer D."/>
            <person name="Dromer F."/>
            <person name="Young S.K."/>
            <person name="Zeng Q."/>
            <person name="Gargeya S."/>
            <person name="Fitzgerald M."/>
            <person name="Abouelleil A."/>
            <person name="Alvarado L."/>
            <person name="Berlin A.M."/>
            <person name="Chapman S.B."/>
            <person name="Dewar J."/>
            <person name="Goldberg J."/>
            <person name="Griggs A."/>
            <person name="Gujja S."/>
            <person name="Hansen M."/>
            <person name="Howarth C."/>
            <person name="Imamovic A."/>
            <person name="Larimer J."/>
            <person name="McCowan C."/>
            <person name="Murphy C."/>
            <person name="Pearson M."/>
            <person name="Priest M."/>
            <person name="Roberts A."/>
            <person name="Saif S."/>
            <person name="Shea T."/>
            <person name="Sykes S."/>
            <person name="Wortman J."/>
            <person name="Nusbaum C."/>
            <person name="Birren B."/>
        </authorList>
    </citation>
    <scope>NUCLEOTIDE SEQUENCE [LARGE SCALE GENOMIC DNA]</scope>
    <source>
        <strain evidence="3 4">BCC8398</strain>
    </source>
</reference>
<keyword evidence="4" id="KW-1185">Reference proteome</keyword>
<evidence type="ECO:0000313" key="3">
    <source>
        <dbReference type="EMBL" id="OCF31362.1"/>
    </source>
</evidence>
<accession>A0A1B9GJU0</accession>
<evidence type="ECO:0000313" key="4">
    <source>
        <dbReference type="Proteomes" id="UP000092666"/>
    </source>
</evidence>
<keyword evidence="2" id="KW-1133">Transmembrane helix</keyword>